<evidence type="ECO:0000313" key="1">
    <source>
        <dbReference type="EMBL" id="TSA80598.1"/>
    </source>
</evidence>
<dbReference type="EMBL" id="VKDB01000028">
    <property type="protein sequence ID" value="TSA80598.1"/>
    <property type="molecule type" value="Genomic_DNA"/>
</dbReference>
<comment type="caution">
    <text evidence="1">The sequence shown here is derived from an EMBL/GenBank/DDBJ whole genome shotgun (WGS) entry which is preliminary data.</text>
</comment>
<organism evidence="1 2">
    <name type="scientific">Deinococcus detaillensis</name>
    <dbReference type="NCBI Taxonomy" id="2592048"/>
    <lineage>
        <taxon>Bacteria</taxon>
        <taxon>Thermotogati</taxon>
        <taxon>Deinococcota</taxon>
        <taxon>Deinococci</taxon>
        <taxon>Deinococcales</taxon>
        <taxon>Deinococcaceae</taxon>
        <taxon>Deinococcus</taxon>
    </lineage>
</organism>
<evidence type="ECO:0000313" key="2">
    <source>
        <dbReference type="Proteomes" id="UP000316092"/>
    </source>
</evidence>
<protein>
    <submittedName>
        <fullName evidence="1">Uncharacterized protein</fullName>
    </submittedName>
</protein>
<dbReference type="RefSeq" id="WP_143721869.1">
    <property type="nucleotide sequence ID" value="NZ_VKDB01000028.1"/>
</dbReference>
<reference evidence="1 2" key="1">
    <citation type="submission" date="2019-07" db="EMBL/GenBank/DDBJ databases">
        <title>Deinococcus detaillus sp. nov., isolated from humus soil in Antarctica.</title>
        <authorList>
            <person name="Zhang K."/>
        </authorList>
    </citation>
    <scope>NUCLEOTIDE SEQUENCE [LARGE SCALE GENOMIC DNA]</scope>
    <source>
        <strain evidence="1 2">H1</strain>
    </source>
</reference>
<proteinExistence type="predicted"/>
<sequence>MPRLVFNANVLSNVKVMSLQAPTPSPTTTTTAPVNTSAYNAVLTNCKSGANGTLTCGATLTPRR</sequence>
<name>A0A553UK71_9DEIO</name>
<accession>A0A553UK71</accession>
<keyword evidence="2" id="KW-1185">Reference proteome</keyword>
<gene>
    <name evidence="1" type="ORF">FNU79_16360</name>
</gene>
<dbReference type="AlphaFoldDB" id="A0A553UK71"/>
<dbReference type="Proteomes" id="UP000316092">
    <property type="component" value="Unassembled WGS sequence"/>
</dbReference>